<proteinExistence type="predicted"/>
<dbReference type="HOGENOM" id="CLU_074577_1_1_2"/>
<dbReference type="CDD" id="cd02440">
    <property type="entry name" value="AdoMet_MTases"/>
    <property type="match status" value="1"/>
</dbReference>
<keyword evidence="2" id="KW-0489">Methyltransferase</keyword>
<dbReference type="GO" id="GO:0032259">
    <property type="term" value="P:methylation"/>
    <property type="evidence" value="ECO:0007669"/>
    <property type="project" value="UniProtKB-KW"/>
</dbReference>
<dbReference type="STRING" id="1459636.NTE_02076"/>
<keyword evidence="2" id="KW-0808">Transferase</keyword>
<evidence type="ECO:0000313" key="3">
    <source>
        <dbReference type="Proteomes" id="UP000028194"/>
    </source>
</evidence>
<dbReference type="PANTHER" id="PTHR34203:SF15">
    <property type="entry name" value="SLL1173 PROTEIN"/>
    <property type="match status" value="1"/>
</dbReference>
<evidence type="ECO:0000259" key="1">
    <source>
        <dbReference type="Pfam" id="PF05050"/>
    </source>
</evidence>
<gene>
    <name evidence="2" type="ORF">NTE_02076</name>
</gene>
<dbReference type="RefSeq" id="WP_148700762.1">
    <property type="nucleotide sequence ID" value="NZ_CP007174.1"/>
</dbReference>
<dbReference type="InterPro" id="IPR006342">
    <property type="entry name" value="FkbM_mtfrase"/>
</dbReference>
<dbReference type="Gene3D" id="3.40.50.150">
    <property type="entry name" value="Vaccinia Virus protein VP39"/>
    <property type="match status" value="1"/>
</dbReference>
<organism evidence="2 3">
    <name type="scientific">Candidatus Nitrososphaera evergladensis SR1</name>
    <dbReference type="NCBI Taxonomy" id="1459636"/>
    <lineage>
        <taxon>Archaea</taxon>
        <taxon>Nitrososphaerota</taxon>
        <taxon>Nitrososphaeria</taxon>
        <taxon>Nitrososphaerales</taxon>
        <taxon>Nitrososphaeraceae</taxon>
        <taxon>Nitrososphaera</taxon>
    </lineage>
</organism>
<dbReference type="EMBL" id="CP007174">
    <property type="protein sequence ID" value="AIF84132.1"/>
    <property type="molecule type" value="Genomic_DNA"/>
</dbReference>
<dbReference type="eggNOG" id="arCOG01402">
    <property type="taxonomic scope" value="Archaea"/>
</dbReference>
<keyword evidence="3" id="KW-1185">Reference proteome</keyword>
<evidence type="ECO:0000313" key="2">
    <source>
        <dbReference type="EMBL" id="AIF84132.1"/>
    </source>
</evidence>
<reference evidence="2 3" key="1">
    <citation type="journal article" date="2014" name="PLoS ONE">
        <title>Genome Sequence of Candidatus Nitrososphaera evergladensis from Group I.1b Enriched from Everglades Soil Reveals Novel Genomic Features of the Ammonia-Oxidizing Archaea.</title>
        <authorList>
            <person name="Zhalnina K.V."/>
            <person name="Dias R."/>
            <person name="Leonard M.T."/>
            <person name="Dorr de Quadros P."/>
            <person name="Camargo F.A."/>
            <person name="Drew J.C."/>
            <person name="Farmerie W.G."/>
            <person name="Daroub S.H."/>
            <person name="Triplett E.W."/>
        </authorList>
    </citation>
    <scope>NUCLEOTIDE SEQUENCE [LARGE SCALE GENOMIC DNA]</scope>
    <source>
        <strain evidence="2 3">SR1</strain>
    </source>
</reference>
<dbReference type="GeneID" id="41597810"/>
<dbReference type="AlphaFoldDB" id="A0A075MTN3"/>
<dbReference type="SUPFAM" id="SSF53335">
    <property type="entry name" value="S-adenosyl-L-methionine-dependent methyltransferases"/>
    <property type="match status" value="1"/>
</dbReference>
<dbReference type="PANTHER" id="PTHR34203">
    <property type="entry name" value="METHYLTRANSFERASE, FKBM FAMILY PROTEIN"/>
    <property type="match status" value="1"/>
</dbReference>
<dbReference type="InterPro" id="IPR052514">
    <property type="entry name" value="SAM-dependent_MTase"/>
</dbReference>
<dbReference type="GO" id="GO:0008168">
    <property type="term" value="F:methyltransferase activity"/>
    <property type="evidence" value="ECO:0007669"/>
    <property type="project" value="UniProtKB-KW"/>
</dbReference>
<dbReference type="NCBIfam" id="TIGR01444">
    <property type="entry name" value="fkbM_fam"/>
    <property type="match status" value="1"/>
</dbReference>
<dbReference type="InterPro" id="IPR029063">
    <property type="entry name" value="SAM-dependent_MTases_sf"/>
</dbReference>
<dbReference type="Proteomes" id="UP000028194">
    <property type="component" value="Chromosome"/>
</dbReference>
<sequence>MGIVVRFRPLAGKVLRSIKGPKFKPPARDGDKYDIQGSWMYVDDKDSMQLTQHGIYGPEQTSLIKRLVKGDYTCLDIGANIGYFTLIMARQARQVYAFEPEPRNFEILQKNVALNNMQDIVKLYDFAVAETSDRATLHLCEMNRGMHRLYQSHWCNDGTVEVRTARIDDLVSQADFVKMDIEGAELGALKGMKKLLERGTVLWMEFHPPSIVEYGASPRDVYDYMESLGYSVEIPGLGKVSFDELEKISNEKAGTNVLCRRG</sequence>
<protein>
    <submittedName>
        <fullName evidence="2">Methyltransferase, FkbM family</fullName>
    </submittedName>
</protein>
<accession>A0A075MTN3</accession>
<dbReference type="Pfam" id="PF05050">
    <property type="entry name" value="Methyltransf_21"/>
    <property type="match status" value="1"/>
</dbReference>
<name>A0A075MTN3_9ARCH</name>
<dbReference type="KEGG" id="nev:NTE_02076"/>
<feature type="domain" description="Methyltransferase FkbM" evidence="1">
    <location>
        <begin position="76"/>
        <end position="231"/>
    </location>
</feature>